<keyword evidence="3" id="KW-0732">Signal</keyword>
<dbReference type="InterPro" id="IPR036430">
    <property type="entry name" value="RNase_T2-like_sf"/>
</dbReference>
<protein>
    <submittedName>
        <fullName evidence="4">Ribonuclease T2 family</fullName>
    </submittedName>
</protein>
<dbReference type="Gene3D" id="3.90.730.10">
    <property type="entry name" value="Ribonuclease T2-like"/>
    <property type="match status" value="1"/>
</dbReference>
<evidence type="ECO:0000256" key="3">
    <source>
        <dbReference type="SAM" id="SignalP"/>
    </source>
</evidence>
<dbReference type="InterPro" id="IPR001568">
    <property type="entry name" value="RNase_T2-like"/>
</dbReference>
<organism evidence="4 5">
    <name type="scientific">Ferrimonas pelagia</name>
    <dbReference type="NCBI Taxonomy" id="1177826"/>
    <lineage>
        <taxon>Bacteria</taxon>
        <taxon>Pseudomonadati</taxon>
        <taxon>Pseudomonadota</taxon>
        <taxon>Gammaproteobacteria</taxon>
        <taxon>Alteromonadales</taxon>
        <taxon>Ferrimonadaceae</taxon>
        <taxon>Ferrimonas</taxon>
    </lineage>
</organism>
<reference evidence="5" key="1">
    <citation type="journal article" date="2019" name="Int. J. Syst. Evol. Microbiol.">
        <title>The Global Catalogue of Microorganisms (GCM) 10K type strain sequencing project: providing services to taxonomists for standard genome sequencing and annotation.</title>
        <authorList>
            <consortium name="The Broad Institute Genomics Platform"/>
            <consortium name="The Broad Institute Genome Sequencing Center for Infectious Disease"/>
            <person name="Wu L."/>
            <person name="Ma J."/>
        </authorList>
    </citation>
    <scope>NUCLEOTIDE SEQUENCE [LARGE SCALE GENOMIC DNA]</scope>
    <source>
        <strain evidence="5">JCM 18401</strain>
    </source>
</reference>
<name>A0ABP9FAA7_9GAMM</name>
<evidence type="ECO:0000313" key="5">
    <source>
        <dbReference type="Proteomes" id="UP001499988"/>
    </source>
</evidence>
<dbReference type="PANTHER" id="PTHR11240">
    <property type="entry name" value="RIBONUCLEASE T2"/>
    <property type="match status" value="1"/>
</dbReference>
<keyword evidence="5" id="KW-1185">Reference proteome</keyword>
<feature type="signal peptide" evidence="3">
    <location>
        <begin position="1"/>
        <end position="18"/>
    </location>
</feature>
<evidence type="ECO:0000256" key="1">
    <source>
        <dbReference type="ARBA" id="ARBA00007469"/>
    </source>
</evidence>
<feature type="chain" id="PRO_5046493406" evidence="3">
    <location>
        <begin position="19"/>
        <end position="303"/>
    </location>
</feature>
<evidence type="ECO:0000256" key="2">
    <source>
        <dbReference type="RuleBase" id="RU004328"/>
    </source>
</evidence>
<gene>
    <name evidence="4" type="ORF">GCM10023333_33930</name>
</gene>
<dbReference type="SUPFAM" id="SSF55895">
    <property type="entry name" value="Ribonuclease Rh-like"/>
    <property type="match status" value="1"/>
</dbReference>
<dbReference type="Pfam" id="PF00445">
    <property type="entry name" value="Ribonuclease_T2"/>
    <property type="match status" value="1"/>
</dbReference>
<sequence>MRHLIVLVSLVFAQTGWAQVPATGELTIQTPCPAFQSIRRQSNPGDRFVAVGQTLILHAENRPDGDWWLVQLGNERRWVAKSCGTVEGETWQREAEPELRSEPADGSAFAHYTLAMSWHPGFCEGKGKRPDCRNARPELVLHGLWPSNAKAPHPAYCDGSDRRSFCRYPSLSLADQQLSSLRRVMPGVDVCLQRYQWHKHGSCAGLSRADYFERSIAYSLWLKESEPARQLRRHAGARLSRQQVLTWFDHWGAKGAVTLHCRNGALEEVRLRLSPQLPAQPELSRFAPARLQQSCPSFFDLLP</sequence>
<dbReference type="PROSITE" id="PS00531">
    <property type="entry name" value="RNASE_T2_2"/>
    <property type="match status" value="1"/>
</dbReference>
<proteinExistence type="inferred from homology"/>
<comment type="similarity">
    <text evidence="1 2">Belongs to the RNase T2 family.</text>
</comment>
<dbReference type="InterPro" id="IPR018188">
    <property type="entry name" value="RNase_T2_His_AS_1"/>
</dbReference>
<dbReference type="EMBL" id="BAABJZ010000099">
    <property type="protein sequence ID" value="GAA4897806.1"/>
    <property type="molecule type" value="Genomic_DNA"/>
</dbReference>
<evidence type="ECO:0000313" key="4">
    <source>
        <dbReference type="EMBL" id="GAA4897806.1"/>
    </source>
</evidence>
<dbReference type="RefSeq" id="WP_345336658.1">
    <property type="nucleotide sequence ID" value="NZ_BAABJZ010000099.1"/>
</dbReference>
<accession>A0ABP9FAA7</accession>
<dbReference type="InterPro" id="IPR033130">
    <property type="entry name" value="RNase_T2_His_AS_2"/>
</dbReference>
<dbReference type="Proteomes" id="UP001499988">
    <property type="component" value="Unassembled WGS sequence"/>
</dbReference>
<comment type="caution">
    <text evidence="4">The sequence shown here is derived from an EMBL/GenBank/DDBJ whole genome shotgun (WGS) entry which is preliminary data.</text>
</comment>
<dbReference type="PROSITE" id="PS00530">
    <property type="entry name" value="RNASE_T2_1"/>
    <property type="match status" value="1"/>
</dbReference>
<dbReference type="PANTHER" id="PTHR11240:SF22">
    <property type="entry name" value="RIBONUCLEASE T2"/>
    <property type="match status" value="1"/>
</dbReference>